<dbReference type="InterPro" id="IPR004654">
    <property type="entry name" value="ROK_glcA"/>
</dbReference>
<evidence type="ECO:0000256" key="1">
    <source>
        <dbReference type="ARBA" id="ARBA00006479"/>
    </source>
</evidence>
<dbReference type="RefSeq" id="WP_094689706.1">
    <property type="nucleotide sequence ID" value="NZ_JACBYZ010000001.1"/>
</dbReference>
<dbReference type="Pfam" id="PF00480">
    <property type="entry name" value="ROK"/>
    <property type="match status" value="1"/>
</dbReference>
<evidence type="ECO:0000256" key="4">
    <source>
        <dbReference type="ARBA" id="ARBA00022679"/>
    </source>
</evidence>
<dbReference type="GO" id="GO:0006096">
    <property type="term" value="P:glycolytic process"/>
    <property type="evidence" value="ECO:0007669"/>
    <property type="project" value="InterPro"/>
</dbReference>
<evidence type="ECO:0000313" key="10">
    <source>
        <dbReference type="Proteomes" id="UP000228976"/>
    </source>
</evidence>
<dbReference type="InterPro" id="IPR043129">
    <property type="entry name" value="ATPase_NBD"/>
</dbReference>
<evidence type="ECO:0000313" key="9">
    <source>
        <dbReference type="EMBL" id="OZG56145.1"/>
    </source>
</evidence>
<evidence type="ECO:0000256" key="8">
    <source>
        <dbReference type="ARBA" id="ARBA00032386"/>
    </source>
</evidence>
<dbReference type="Proteomes" id="UP000228976">
    <property type="component" value="Unassembled WGS sequence"/>
</dbReference>
<dbReference type="InterPro" id="IPR000600">
    <property type="entry name" value="ROK"/>
</dbReference>
<dbReference type="GO" id="GO:0005737">
    <property type="term" value="C:cytoplasm"/>
    <property type="evidence" value="ECO:0007669"/>
    <property type="project" value="InterPro"/>
</dbReference>
<name>A0A261FAT0_9BIFI</name>
<gene>
    <name evidence="9" type="ORF">AEAE_0633</name>
</gene>
<evidence type="ECO:0000256" key="3">
    <source>
        <dbReference type="ARBA" id="ARBA00014701"/>
    </source>
</evidence>
<dbReference type="NCBIfam" id="TIGR00744">
    <property type="entry name" value="ROK_glcA_fam"/>
    <property type="match status" value="1"/>
</dbReference>
<sequence length="323" mass="34060">MYSLGIDIGGTKIAAGVFDENHKLVKRTQVPTPQTATAINAQIASMYREAVEELGKIEAIGISAAGNVAADRRTMTFSANIPAWIDYPLADHIEELIDHEVPVIVENDANSAGWGEYIVGAGKGTKNMVMLTVGTGLGGAIIINGQLFRGSFGMAAEVGHLPMVPDGETCGCGLRGCAEKYISGTALERFARSAVRRRPQKGARLLELSGGDIDAIRGEMVSQAAKEGDELGLYAFNKIGEWLGRSMAAIATVLDPDTFIIGGGVVAVGDLLMKPAEYNFVRFLQAAAYRPHAQVLVATAGNDAGMIGVADLALQEVLNKQNA</sequence>
<evidence type="ECO:0000256" key="2">
    <source>
        <dbReference type="ARBA" id="ARBA00012323"/>
    </source>
</evidence>
<evidence type="ECO:0000256" key="6">
    <source>
        <dbReference type="ARBA" id="ARBA00022777"/>
    </source>
</evidence>
<keyword evidence="4" id="KW-0808">Transferase</keyword>
<dbReference type="InterPro" id="IPR049874">
    <property type="entry name" value="ROK_cs"/>
</dbReference>
<evidence type="ECO:0000256" key="5">
    <source>
        <dbReference type="ARBA" id="ARBA00022741"/>
    </source>
</evidence>
<dbReference type="OrthoDB" id="9810372at2"/>
<keyword evidence="5" id="KW-0547">Nucleotide-binding</keyword>
<evidence type="ECO:0000256" key="7">
    <source>
        <dbReference type="ARBA" id="ARBA00022840"/>
    </source>
</evidence>
<dbReference type="SUPFAM" id="SSF53067">
    <property type="entry name" value="Actin-like ATPase domain"/>
    <property type="match status" value="1"/>
</dbReference>
<keyword evidence="10" id="KW-1185">Reference proteome</keyword>
<dbReference type="AlphaFoldDB" id="A0A261FAT0"/>
<dbReference type="EMBL" id="MWWU01000002">
    <property type="protein sequence ID" value="OZG56145.1"/>
    <property type="molecule type" value="Genomic_DNA"/>
</dbReference>
<dbReference type="EC" id="2.7.1.2" evidence="2"/>
<dbReference type="PANTHER" id="PTHR18964">
    <property type="entry name" value="ROK (REPRESSOR, ORF, KINASE) FAMILY"/>
    <property type="match status" value="1"/>
</dbReference>
<organism evidence="9 10">
    <name type="scientific">Aeriscardovia aeriphila</name>
    <dbReference type="NCBI Taxonomy" id="218139"/>
    <lineage>
        <taxon>Bacteria</taxon>
        <taxon>Bacillati</taxon>
        <taxon>Actinomycetota</taxon>
        <taxon>Actinomycetes</taxon>
        <taxon>Bifidobacteriales</taxon>
        <taxon>Bifidobacteriaceae</taxon>
        <taxon>Aeriscardovia</taxon>
    </lineage>
</organism>
<keyword evidence="7" id="KW-0067">ATP-binding</keyword>
<protein>
    <recommendedName>
        <fullName evidence="3">Glucokinase</fullName>
        <ecNumber evidence="2">2.7.1.2</ecNumber>
    </recommendedName>
    <alternativeName>
        <fullName evidence="8">Glucose kinase</fullName>
    </alternativeName>
</protein>
<dbReference type="PANTHER" id="PTHR18964:SF173">
    <property type="entry name" value="GLUCOKINASE"/>
    <property type="match status" value="1"/>
</dbReference>
<dbReference type="Gene3D" id="3.30.420.40">
    <property type="match status" value="2"/>
</dbReference>
<keyword evidence="6" id="KW-0418">Kinase</keyword>
<accession>A0A261FAT0</accession>
<dbReference type="GO" id="GO:0005524">
    <property type="term" value="F:ATP binding"/>
    <property type="evidence" value="ECO:0007669"/>
    <property type="project" value="UniProtKB-KW"/>
</dbReference>
<dbReference type="GO" id="GO:0004340">
    <property type="term" value="F:glucokinase activity"/>
    <property type="evidence" value="ECO:0007669"/>
    <property type="project" value="UniProtKB-EC"/>
</dbReference>
<dbReference type="PROSITE" id="PS01125">
    <property type="entry name" value="ROK"/>
    <property type="match status" value="1"/>
</dbReference>
<comment type="caution">
    <text evidence="9">The sequence shown here is derived from an EMBL/GenBank/DDBJ whole genome shotgun (WGS) entry which is preliminary data.</text>
</comment>
<reference evidence="9 10" key="1">
    <citation type="journal article" date="2017" name="BMC Genomics">
        <title>Comparative genomic and phylogenomic analyses of the Bifidobacteriaceae family.</title>
        <authorList>
            <person name="Lugli G.A."/>
            <person name="Milani C."/>
            <person name="Turroni F."/>
            <person name="Duranti S."/>
            <person name="Mancabelli L."/>
            <person name="Mangifesta M."/>
            <person name="Ferrario C."/>
            <person name="Modesto M."/>
            <person name="Mattarelli P."/>
            <person name="Jiri K."/>
            <person name="van Sinderen D."/>
            <person name="Ventura M."/>
        </authorList>
    </citation>
    <scope>NUCLEOTIDE SEQUENCE [LARGE SCALE GENOMIC DNA]</scope>
    <source>
        <strain evidence="9 10">LMG 21773</strain>
    </source>
</reference>
<comment type="similarity">
    <text evidence="1">Belongs to the ROK (NagC/XylR) family.</text>
</comment>
<proteinExistence type="inferred from homology"/>